<feature type="domain" description="TRAP C4-dicarboxylate transport system permease DctM subunit" evidence="8">
    <location>
        <begin position="9"/>
        <end position="419"/>
    </location>
</feature>
<feature type="transmembrane region" description="Helical" evidence="7">
    <location>
        <begin position="44"/>
        <end position="66"/>
    </location>
</feature>
<dbReference type="InterPro" id="IPR010656">
    <property type="entry name" value="DctM"/>
</dbReference>
<feature type="transmembrane region" description="Helical" evidence="7">
    <location>
        <begin position="358"/>
        <end position="378"/>
    </location>
</feature>
<evidence type="ECO:0000259" key="8">
    <source>
        <dbReference type="Pfam" id="PF06808"/>
    </source>
</evidence>
<evidence type="ECO:0000313" key="9">
    <source>
        <dbReference type="EMBL" id="AIC93373.1"/>
    </source>
</evidence>
<protein>
    <submittedName>
        <fullName evidence="9">TRAP dicarboxylate transporter, DctM subunit</fullName>
    </submittedName>
</protein>
<proteinExistence type="predicted"/>
<keyword evidence="10" id="KW-1185">Reference proteome</keyword>
<keyword evidence="2" id="KW-1003">Cell membrane</keyword>
<feature type="transmembrane region" description="Helical" evidence="7">
    <location>
        <begin position="243"/>
        <end position="262"/>
    </location>
</feature>
<feature type="transmembrane region" description="Helical" evidence="7">
    <location>
        <begin position="115"/>
        <end position="133"/>
    </location>
</feature>
<dbReference type="STRING" id="1246626.BleG1_0765"/>
<dbReference type="NCBIfam" id="TIGR00786">
    <property type="entry name" value="dctM"/>
    <property type="match status" value="1"/>
</dbReference>
<dbReference type="PATRIC" id="fig|1246626.3.peg.763"/>
<feature type="transmembrane region" description="Helical" evidence="7">
    <location>
        <begin position="12"/>
        <end position="38"/>
    </location>
</feature>
<feature type="transmembrane region" description="Helical" evidence="7">
    <location>
        <begin position="215"/>
        <end position="237"/>
    </location>
</feature>
<evidence type="ECO:0000256" key="1">
    <source>
        <dbReference type="ARBA" id="ARBA00004429"/>
    </source>
</evidence>
<dbReference type="HOGENOM" id="CLU_019824_4_1_9"/>
<evidence type="ECO:0000256" key="3">
    <source>
        <dbReference type="ARBA" id="ARBA00022519"/>
    </source>
</evidence>
<evidence type="ECO:0000256" key="6">
    <source>
        <dbReference type="ARBA" id="ARBA00023136"/>
    </source>
</evidence>
<name>A0A060LYL0_9BACI</name>
<evidence type="ECO:0000256" key="2">
    <source>
        <dbReference type="ARBA" id="ARBA00022475"/>
    </source>
</evidence>
<dbReference type="GO" id="GO:0005886">
    <property type="term" value="C:plasma membrane"/>
    <property type="evidence" value="ECO:0007669"/>
    <property type="project" value="UniProtKB-SubCell"/>
</dbReference>
<dbReference type="GO" id="GO:0022857">
    <property type="term" value="F:transmembrane transporter activity"/>
    <property type="evidence" value="ECO:0007669"/>
    <property type="project" value="TreeGrafter"/>
</dbReference>
<evidence type="ECO:0000313" key="10">
    <source>
        <dbReference type="Proteomes" id="UP000027142"/>
    </source>
</evidence>
<accession>A0A060LYL0</accession>
<feature type="transmembrane region" description="Helical" evidence="7">
    <location>
        <begin position="398"/>
        <end position="424"/>
    </location>
</feature>
<evidence type="ECO:0000256" key="4">
    <source>
        <dbReference type="ARBA" id="ARBA00022692"/>
    </source>
</evidence>
<feature type="transmembrane region" description="Helical" evidence="7">
    <location>
        <begin position="274"/>
        <end position="296"/>
    </location>
</feature>
<keyword evidence="5 7" id="KW-1133">Transmembrane helix</keyword>
<reference evidence="9 10" key="1">
    <citation type="journal article" date="2014" name="Gene">
        <title>A comparative genomic analysis of the alkalitolerant soil bacterium Bacillus lehensis G1.</title>
        <authorList>
            <person name="Noor Y.M."/>
            <person name="Samsulrizal N.H."/>
            <person name="Jema'on N.A."/>
            <person name="Low K.O."/>
            <person name="Ramli A.N."/>
            <person name="Alias N.I."/>
            <person name="Damis S.I."/>
            <person name="Fuzi S.F."/>
            <person name="Isa M.N."/>
            <person name="Murad A.M."/>
            <person name="Raih M.F."/>
            <person name="Bakar F.D."/>
            <person name="Najimudin N."/>
            <person name="Mahadi N.M."/>
            <person name="Illias R.M."/>
        </authorList>
    </citation>
    <scope>NUCLEOTIDE SEQUENCE [LARGE SCALE GENOMIC DNA]</scope>
    <source>
        <strain evidence="9 10">G1</strain>
    </source>
</reference>
<feature type="transmembrane region" description="Helical" evidence="7">
    <location>
        <begin position="87"/>
        <end position="109"/>
    </location>
</feature>
<feature type="transmembrane region" description="Helical" evidence="7">
    <location>
        <begin position="172"/>
        <end position="194"/>
    </location>
</feature>
<dbReference type="RefSeq" id="WP_206698865.1">
    <property type="nucleotide sequence ID" value="NZ_CP003923.1"/>
</dbReference>
<keyword evidence="4 7" id="KW-0812">Transmembrane</keyword>
<dbReference type="PANTHER" id="PTHR33362:SF2">
    <property type="entry name" value="TRAP TRANSPORTER LARGE PERMEASE PROTEIN"/>
    <property type="match status" value="1"/>
</dbReference>
<dbReference type="PANTHER" id="PTHR33362">
    <property type="entry name" value="SIALIC ACID TRAP TRANSPORTER PERMEASE PROTEIN SIAT-RELATED"/>
    <property type="match status" value="1"/>
</dbReference>
<organism evidence="9 10">
    <name type="scientific">Shouchella lehensis G1</name>
    <dbReference type="NCBI Taxonomy" id="1246626"/>
    <lineage>
        <taxon>Bacteria</taxon>
        <taxon>Bacillati</taxon>
        <taxon>Bacillota</taxon>
        <taxon>Bacilli</taxon>
        <taxon>Bacillales</taxon>
        <taxon>Bacillaceae</taxon>
        <taxon>Shouchella</taxon>
    </lineage>
</organism>
<dbReference type="Proteomes" id="UP000027142">
    <property type="component" value="Chromosome"/>
</dbReference>
<comment type="subcellular location">
    <subcellularLocation>
        <location evidence="1">Cell inner membrane</location>
        <topology evidence="1">Multi-pass membrane protein</topology>
    </subcellularLocation>
</comment>
<dbReference type="eggNOG" id="COG1593">
    <property type="taxonomic scope" value="Bacteria"/>
</dbReference>
<gene>
    <name evidence="9" type="ORF">BleG1_0765</name>
</gene>
<dbReference type="EMBL" id="CP003923">
    <property type="protein sequence ID" value="AIC93373.1"/>
    <property type="molecule type" value="Genomic_DNA"/>
</dbReference>
<feature type="transmembrane region" description="Helical" evidence="7">
    <location>
        <begin position="316"/>
        <end position="346"/>
    </location>
</feature>
<dbReference type="InterPro" id="IPR004681">
    <property type="entry name" value="TRAP_DctM"/>
</dbReference>
<sequence length="426" mass="44908">MIVTAVVLFGSFASLLVLSAPIGIALILASLLALVVAGNMPFEFAIQSFITAIDSFPIMAVPFFILAGELMAKGGLSRRLFVLAKTLVGNFTGGFAMAAVITCLFFSAISGSGPATVAAVGGIMIPAMIEMGYDRRFATALIAAAGALGVILPPSIPLIVYGVTSGVSVGDLFIAAVIPGLIVTISLVIYSFLYAKVKGHKGSKEGFSMKEVGRAFWDAKWALLVPFIILGGIYSGFFTPTEAAAVAVVYGLLAGFFLYKELKWHQLFAILRNSALTTATILFIIAAATVFGRVMTIEQMPGQIASSILSISDNQLIIILLITAMLLVVGTVMDTTAAIIIFTPLLVPVGMELGYDPIHFAMLVVLNLAIGFITPPIGVNLFVASSLSNLSIVTVSKAALPFVCILIFNLLLVIFIPQLSLFLLDR</sequence>
<evidence type="ECO:0000256" key="5">
    <source>
        <dbReference type="ARBA" id="ARBA00022989"/>
    </source>
</evidence>
<evidence type="ECO:0000256" key="7">
    <source>
        <dbReference type="SAM" id="Phobius"/>
    </source>
</evidence>
<dbReference type="AlphaFoldDB" id="A0A060LYL0"/>
<feature type="transmembrane region" description="Helical" evidence="7">
    <location>
        <begin position="140"/>
        <end position="160"/>
    </location>
</feature>
<keyword evidence="6 7" id="KW-0472">Membrane</keyword>
<dbReference type="Pfam" id="PF06808">
    <property type="entry name" value="DctM"/>
    <property type="match status" value="1"/>
</dbReference>
<keyword evidence="3" id="KW-0997">Cell inner membrane</keyword>
<dbReference type="KEGG" id="ble:BleG1_0765"/>
<dbReference type="PIRSF" id="PIRSF006066">
    <property type="entry name" value="HI0050"/>
    <property type="match status" value="1"/>
</dbReference>